<dbReference type="Gene3D" id="3.40.30.110">
    <property type="match status" value="2"/>
</dbReference>
<sequence>MVEPNPLPNGHPGSILLFTYPESVFGHRIRRYLDFRSLPYALIRVPPNMPRPLLQLRLGVNYRRIPIMSIGRDVYIDTRLMISKLETLFPEGGLAAKSKFEAAVEDMLEEFVIDGGPFWRMAGCIPPNADLMQDPVWVADREEGSGGAFTMAALKENRAWSLTQVKVYFGMMEKMLGDGRKWVMGGERVGLAEIHAGWVFEWGVGMAGEEEDVRRTLSREEFPNVYAWTERFREAAEEAGKANQGAGEMQEGKEAEDEVVRRILASGYTEETVLEVDLDDALGLKAGQRVEVAPADFGFTHKNEGVLVGLTKNEAVIEIDVPGGEDGKLRLHYPRINFKIQAVE</sequence>
<feature type="domain" description="DUF7962" evidence="2">
    <location>
        <begin position="123"/>
        <end position="240"/>
    </location>
</feature>
<evidence type="ECO:0008006" key="5">
    <source>
        <dbReference type="Google" id="ProtNLM"/>
    </source>
</evidence>
<dbReference type="EMBL" id="LT853701">
    <property type="protein sequence ID" value="SMQ54965.1"/>
    <property type="molecule type" value="Genomic_DNA"/>
</dbReference>
<proteinExistence type="predicted"/>
<evidence type="ECO:0000259" key="2">
    <source>
        <dbReference type="Pfam" id="PF25907"/>
    </source>
</evidence>
<evidence type="ECO:0000313" key="3">
    <source>
        <dbReference type="EMBL" id="SMQ54965.1"/>
    </source>
</evidence>
<dbReference type="InterPro" id="IPR004045">
    <property type="entry name" value="Glutathione_S-Trfase_N"/>
</dbReference>
<organism evidence="3 4">
    <name type="scientific">Zymoseptoria tritici (strain ST99CH_3D7)</name>
    <dbReference type="NCBI Taxonomy" id="1276538"/>
    <lineage>
        <taxon>Eukaryota</taxon>
        <taxon>Fungi</taxon>
        <taxon>Dikarya</taxon>
        <taxon>Ascomycota</taxon>
        <taxon>Pezizomycotina</taxon>
        <taxon>Dothideomycetes</taxon>
        <taxon>Dothideomycetidae</taxon>
        <taxon>Mycosphaerellales</taxon>
        <taxon>Mycosphaerellaceae</taxon>
        <taxon>Zymoseptoria</taxon>
    </lineage>
</organism>
<dbReference type="InterPro" id="IPR036249">
    <property type="entry name" value="Thioredoxin-like_sf"/>
</dbReference>
<dbReference type="InterPro" id="IPR058268">
    <property type="entry name" value="DUF7962"/>
</dbReference>
<dbReference type="SUPFAM" id="SSF52833">
    <property type="entry name" value="Thioredoxin-like"/>
    <property type="match status" value="1"/>
</dbReference>
<evidence type="ECO:0000313" key="4">
    <source>
        <dbReference type="Proteomes" id="UP000215127"/>
    </source>
</evidence>
<protein>
    <recommendedName>
        <fullName evidence="5">GST N-terminal domain-containing protein</fullName>
    </recommendedName>
</protein>
<dbReference type="Proteomes" id="UP000215127">
    <property type="component" value="Chromosome 10"/>
</dbReference>
<name>A0A1X7S5R0_ZYMT9</name>
<dbReference type="InterPro" id="IPR036282">
    <property type="entry name" value="Glutathione-S-Trfase_C_sf"/>
</dbReference>
<dbReference type="SUPFAM" id="SSF47616">
    <property type="entry name" value="GST C-terminal domain-like"/>
    <property type="match status" value="1"/>
</dbReference>
<dbReference type="Gene3D" id="1.20.1050.10">
    <property type="match status" value="1"/>
</dbReference>
<reference evidence="3 4" key="1">
    <citation type="submission" date="2016-06" db="EMBL/GenBank/DDBJ databases">
        <authorList>
            <person name="Kjaerup R.B."/>
            <person name="Dalgaard T.S."/>
            <person name="Juul-Madsen H.R."/>
        </authorList>
    </citation>
    <scope>NUCLEOTIDE SEQUENCE [LARGE SCALE GENOMIC DNA]</scope>
</reference>
<feature type="domain" description="GST N-terminal" evidence="1">
    <location>
        <begin position="17"/>
        <end position="91"/>
    </location>
</feature>
<keyword evidence="4" id="KW-1185">Reference proteome</keyword>
<evidence type="ECO:0000259" key="1">
    <source>
        <dbReference type="Pfam" id="PF13417"/>
    </source>
</evidence>
<accession>A0A1X7S5R0</accession>
<dbReference type="Pfam" id="PF13417">
    <property type="entry name" value="GST_N_3"/>
    <property type="match status" value="1"/>
</dbReference>
<dbReference type="Pfam" id="PF25907">
    <property type="entry name" value="DUF7962"/>
    <property type="match status" value="1"/>
</dbReference>
<gene>
    <name evidence="3" type="ORF">ZT3D7_G10120</name>
</gene>
<dbReference type="STRING" id="1276538.A0A1X7S5R0"/>
<dbReference type="AlphaFoldDB" id="A0A1X7S5R0"/>